<evidence type="ECO:0008006" key="4">
    <source>
        <dbReference type="Google" id="ProtNLM"/>
    </source>
</evidence>
<dbReference type="EMBL" id="ML992694">
    <property type="protein sequence ID" value="KAF2208411.1"/>
    <property type="molecule type" value="Genomic_DNA"/>
</dbReference>
<dbReference type="AlphaFoldDB" id="A0A6A6F724"/>
<name>A0A6A6F724_9PEZI</name>
<keyword evidence="1" id="KW-0732">Signal</keyword>
<dbReference type="OrthoDB" id="3632337at2759"/>
<keyword evidence="3" id="KW-1185">Reference proteome</keyword>
<evidence type="ECO:0000313" key="3">
    <source>
        <dbReference type="Proteomes" id="UP000799539"/>
    </source>
</evidence>
<proteinExistence type="predicted"/>
<sequence>MFSLLFVASLALVASTASALCPTDTRIQSSLQVGVAYNAEGLGNSAREFMAVPWGSPDRAGTCLTTIIPNGLGCAIPVATTGAGTYQFAVETRQVFNNLTVTEVLPFDNGTVLLSVEIMVGAREFVPLPVTFHGYVYMDYNDDCRIYSARAYADVPTSVLGMLVDLDVPAPGLKPVCGQLPIGGQKKRAAIGFQASL</sequence>
<feature type="chain" id="PRO_5025409203" description="Ubiquitin 3 binding protein But2 C-terminal domain-containing protein" evidence="1">
    <location>
        <begin position="20"/>
        <end position="197"/>
    </location>
</feature>
<evidence type="ECO:0000256" key="1">
    <source>
        <dbReference type="SAM" id="SignalP"/>
    </source>
</evidence>
<feature type="signal peptide" evidence="1">
    <location>
        <begin position="1"/>
        <end position="19"/>
    </location>
</feature>
<organism evidence="2 3">
    <name type="scientific">Cercospora zeae-maydis SCOH1-5</name>
    <dbReference type="NCBI Taxonomy" id="717836"/>
    <lineage>
        <taxon>Eukaryota</taxon>
        <taxon>Fungi</taxon>
        <taxon>Dikarya</taxon>
        <taxon>Ascomycota</taxon>
        <taxon>Pezizomycotina</taxon>
        <taxon>Dothideomycetes</taxon>
        <taxon>Dothideomycetidae</taxon>
        <taxon>Mycosphaerellales</taxon>
        <taxon>Mycosphaerellaceae</taxon>
        <taxon>Cercospora</taxon>
    </lineage>
</organism>
<gene>
    <name evidence="2" type="ORF">CERZMDRAFT_101478</name>
</gene>
<evidence type="ECO:0000313" key="2">
    <source>
        <dbReference type="EMBL" id="KAF2208411.1"/>
    </source>
</evidence>
<dbReference type="Proteomes" id="UP000799539">
    <property type="component" value="Unassembled WGS sequence"/>
</dbReference>
<reference evidence="2" key="1">
    <citation type="journal article" date="2020" name="Stud. Mycol.">
        <title>101 Dothideomycetes genomes: a test case for predicting lifestyles and emergence of pathogens.</title>
        <authorList>
            <person name="Haridas S."/>
            <person name="Albert R."/>
            <person name="Binder M."/>
            <person name="Bloem J."/>
            <person name="Labutti K."/>
            <person name="Salamov A."/>
            <person name="Andreopoulos B."/>
            <person name="Baker S."/>
            <person name="Barry K."/>
            <person name="Bills G."/>
            <person name="Bluhm B."/>
            <person name="Cannon C."/>
            <person name="Castanera R."/>
            <person name="Culley D."/>
            <person name="Daum C."/>
            <person name="Ezra D."/>
            <person name="Gonzalez J."/>
            <person name="Henrissat B."/>
            <person name="Kuo A."/>
            <person name="Liang C."/>
            <person name="Lipzen A."/>
            <person name="Lutzoni F."/>
            <person name="Magnuson J."/>
            <person name="Mondo S."/>
            <person name="Nolan M."/>
            <person name="Ohm R."/>
            <person name="Pangilinan J."/>
            <person name="Park H.-J."/>
            <person name="Ramirez L."/>
            <person name="Alfaro M."/>
            <person name="Sun H."/>
            <person name="Tritt A."/>
            <person name="Yoshinaga Y."/>
            <person name="Zwiers L.-H."/>
            <person name="Turgeon B."/>
            <person name="Goodwin S."/>
            <person name="Spatafora J."/>
            <person name="Crous P."/>
            <person name="Grigoriev I."/>
        </authorList>
    </citation>
    <scope>NUCLEOTIDE SEQUENCE</scope>
    <source>
        <strain evidence="2">SCOH1-5</strain>
    </source>
</reference>
<protein>
    <recommendedName>
        <fullName evidence="4">Ubiquitin 3 binding protein But2 C-terminal domain-containing protein</fullName>
    </recommendedName>
</protein>
<accession>A0A6A6F724</accession>